<evidence type="ECO:0000256" key="5">
    <source>
        <dbReference type="ARBA" id="ARBA00023049"/>
    </source>
</evidence>
<evidence type="ECO:0000313" key="10">
    <source>
        <dbReference type="Proteomes" id="UP000768462"/>
    </source>
</evidence>
<dbReference type="Proteomes" id="UP000768462">
    <property type="component" value="Unassembled WGS sequence"/>
</dbReference>
<evidence type="ECO:0000256" key="2">
    <source>
        <dbReference type="ARBA" id="ARBA00022723"/>
    </source>
</evidence>
<dbReference type="AlphaFoldDB" id="A0A927W2B9"/>
<name>A0A927W2B9_9CLOT</name>
<comment type="cofactor">
    <cofactor evidence="6">
        <name>Zn(2+)</name>
        <dbReference type="ChEBI" id="CHEBI:29105"/>
    </cofactor>
    <text evidence="6">Binds 1 zinc ion.</text>
</comment>
<dbReference type="Gene3D" id="1.20.140.70">
    <property type="entry name" value="Oligopeptidase f, N-terminal domain"/>
    <property type="match status" value="1"/>
</dbReference>
<sequence length="599" mass="69524">MATMEKIKTREEVEEKYKWKVDKMYATDEKWEEDFKKLKEKSPSLLEFKGQLSIGAKLLDYLHQYEEMASLYEDLVVYAHLRSDENKSNSKYQVMMDKISTFGAEFSGLISFFLPELLTMEVEDIKKLIEGNSGLKHYERYITNIFEGKPHILSEAEENILANVSDCLSAPSNIFTMLTNADITFPKIKDEDGNEVELTASNYSVFITSKDRKVRKEAFEVLFKTYKNYENTVSTSYTASVKNFIFESKIRKYNSCLEASLKPNKIPVEVYKNVVNTVNKRIDSLHRYVELKKKLLNLDEIHMYDLYVPIIDAPKFNIAFEEGVALCEKALEPMGKEYIDIFSKGVKEGWIDVYENKGKRGGAYSSGSYTSMPYILLNYKNQVNDVSTLIHEMGHSIHSYYSRNNQPYTYADYELFCAEVASTTNECLLIDYLIKNEKDKAKRLYLINQQLEGIRTTVFRQTMFAEFEMIVHEKMEHGEALSSDDLCKIYHDLNVNYFGDTMVVDSEIDIEWARIPHFYRDFYVYQYVTGFAAANSFYEKILNEGEEAVEKYKGFLKAGCSDYPIEILKKAGVDMTTPKPLEDTINRFDELLAMLEKEL</sequence>
<keyword evidence="5 6" id="KW-0482">Metalloprotease</keyword>
<dbReference type="EC" id="3.4.24.-" evidence="6"/>
<dbReference type="InterPro" id="IPR045090">
    <property type="entry name" value="Pept_M3A_M3B"/>
</dbReference>
<dbReference type="CDD" id="cd09608">
    <property type="entry name" value="M3B_PepF"/>
    <property type="match status" value="1"/>
</dbReference>
<evidence type="ECO:0000256" key="4">
    <source>
        <dbReference type="ARBA" id="ARBA00022833"/>
    </source>
</evidence>
<dbReference type="NCBIfam" id="TIGR00181">
    <property type="entry name" value="pepF"/>
    <property type="match status" value="1"/>
</dbReference>
<comment type="similarity">
    <text evidence="6">Belongs to the peptidase M3B family.</text>
</comment>
<organism evidence="9 10">
    <name type="scientific">Clostridium sulfidigenes</name>
    <dbReference type="NCBI Taxonomy" id="318464"/>
    <lineage>
        <taxon>Bacteria</taxon>
        <taxon>Bacillati</taxon>
        <taxon>Bacillota</taxon>
        <taxon>Clostridia</taxon>
        <taxon>Eubacteriales</taxon>
        <taxon>Clostridiaceae</taxon>
        <taxon>Clostridium</taxon>
    </lineage>
</organism>
<dbReference type="GO" id="GO:0006518">
    <property type="term" value="P:peptide metabolic process"/>
    <property type="evidence" value="ECO:0007669"/>
    <property type="project" value="TreeGrafter"/>
</dbReference>
<comment type="caution">
    <text evidence="9">The sequence shown here is derived from an EMBL/GenBank/DDBJ whole genome shotgun (WGS) entry which is preliminary data.</text>
</comment>
<evidence type="ECO:0000259" key="8">
    <source>
        <dbReference type="Pfam" id="PF08439"/>
    </source>
</evidence>
<keyword evidence="4 6" id="KW-0862">Zinc</keyword>
<dbReference type="InterPro" id="IPR042088">
    <property type="entry name" value="OligoPept_F_C"/>
</dbReference>
<feature type="domain" description="Peptidase M3A/M3B catalytic" evidence="7">
    <location>
        <begin position="207"/>
        <end position="585"/>
    </location>
</feature>
<keyword evidence="2 6" id="KW-0479">Metal-binding</keyword>
<keyword evidence="3 6" id="KW-0378">Hydrolase</keyword>
<evidence type="ECO:0000259" key="7">
    <source>
        <dbReference type="Pfam" id="PF01432"/>
    </source>
</evidence>
<dbReference type="InterPro" id="IPR004438">
    <property type="entry name" value="Peptidase_M3B"/>
</dbReference>
<evidence type="ECO:0000313" key="9">
    <source>
        <dbReference type="EMBL" id="MBE6059192.1"/>
    </source>
</evidence>
<gene>
    <name evidence="9" type="primary">pepF</name>
    <name evidence="9" type="ORF">E7215_03320</name>
</gene>
<evidence type="ECO:0000256" key="6">
    <source>
        <dbReference type="RuleBase" id="RU368091"/>
    </source>
</evidence>
<dbReference type="PANTHER" id="PTHR11804:SF84">
    <property type="entry name" value="SACCHAROLYSIN"/>
    <property type="match status" value="1"/>
</dbReference>
<feature type="domain" description="Oligopeptidase F N-terminal" evidence="8">
    <location>
        <begin position="116"/>
        <end position="185"/>
    </location>
</feature>
<evidence type="ECO:0000256" key="3">
    <source>
        <dbReference type="ARBA" id="ARBA00022801"/>
    </source>
</evidence>
<dbReference type="Pfam" id="PF01432">
    <property type="entry name" value="Peptidase_M3"/>
    <property type="match status" value="1"/>
</dbReference>
<dbReference type="InterPro" id="IPR001567">
    <property type="entry name" value="Pept_M3A_M3B_dom"/>
</dbReference>
<dbReference type="GO" id="GO:0046872">
    <property type="term" value="F:metal ion binding"/>
    <property type="evidence" value="ECO:0007669"/>
    <property type="project" value="UniProtKB-UniRule"/>
</dbReference>
<dbReference type="GO" id="GO:0006508">
    <property type="term" value="P:proteolysis"/>
    <property type="evidence" value="ECO:0007669"/>
    <property type="project" value="UniProtKB-KW"/>
</dbReference>
<proteinExistence type="inferred from homology"/>
<dbReference type="Gene3D" id="1.10.287.830">
    <property type="entry name" value="putative peptidase helix hairpin domain like"/>
    <property type="match status" value="1"/>
</dbReference>
<dbReference type="EMBL" id="SVCM01000037">
    <property type="protein sequence ID" value="MBE6059192.1"/>
    <property type="molecule type" value="Genomic_DNA"/>
</dbReference>
<dbReference type="SUPFAM" id="SSF55486">
    <property type="entry name" value="Metalloproteases ('zincins'), catalytic domain"/>
    <property type="match status" value="1"/>
</dbReference>
<accession>A0A927W2B9</accession>
<dbReference type="GO" id="GO:0004222">
    <property type="term" value="F:metalloendopeptidase activity"/>
    <property type="evidence" value="ECO:0007669"/>
    <property type="project" value="UniProtKB-UniRule"/>
</dbReference>
<reference evidence="9" key="1">
    <citation type="submission" date="2019-04" db="EMBL/GenBank/DDBJ databases">
        <title>Evolution of Biomass-Degrading Anaerobic Consortia Revealed by Metagenomics.</title>
        <authorList>
            <person name="Peng X."/>
        </authorList>
    </citation>
    <scope>NUCLEOTIDE SEQUENCE</scope>
    <source>
        <strain evidence="9">SIG254</strain>
    </source>
</reference>
<dbReference type="PANTHER" id="PTHR11804">
    <property type="entry name" value="PROTEASE M3 THIMET OLIGOPEPTIDASE-RELATED"/>
    <property type="match status" value="1"/>
</dbReference>
<dbReference type="Pfam" id="PF08439">
    <property type="entry name" value="Peptidase_M3_N"/>
    <property type="match status" value="1"/>
</dbReference>
<comment type="function">
    <text evidence="6">Has oligopeptidase activity and degrades a variety of small bioactive peptides.</text>
</comment>
<dbReference type="InterPro" id="IPR013647">
    <property type="entry name" value="OligopepF_N_dom"/>
</dbReference>
<keyword evidence="1 6" id="KW-0645">Protease</keyword>
<evidence type="ECO:0000256" key="1">
    <source>
        <dbReference type="ARBA" id="ARBA00022670"/>
    </source>
</evidence>
<dbReference type="Gene3D" id="1.10.1370.20">
    <property type="entry name" value="Oligoendopeptidase f, C-terminal domain"/>
    <property type="match status" value="1"/>
</dbReference>
<protein>
    <recommendedName>
        <fullName evidence="6">Oligopeptidase F</fullName>
        <ecNumber evidence="6">3.4.24.-</ecNumber>
    </recommendedName>
</protein>